<name>A0A1I4REM4_9EURY</name>
<dbReference type="PANTHER" id="PTHR11905">
    <property type="entry name" value="ADAM A DISINTEGRIN AND METALLOPROTEASE DOMAIN"/>
    <property type="match status" value="1"/>
</dbReference>
<gene>
    <name evidence="3" type="ORF">SAMN04488696_1518</name>
</gene>
<evidence type="ECO:0000259" key="2">
    <source>
        <dbReference type="PROSITE" id="PS50215"/>
    </source>
</evidence>
<keyword evidence="1" id="KW-0812">Transmembrane</keyword>
<dbReference type="PROSITE" id="PS50215">
    <property type="entry name" value="ADAM_MEPRO"/>
    <property type="match status" value="1"/>
</dbReference>
<feature type="transmembrane region" description="Helical" evidence="1">
    <location>
        <begin position="52"/>
        <end position="69"/>
    </location>
</feature>
<feature type="transmembrane region" description="Helical" evidence="1">
    <location>
        <begin position="21"/>
        <end position="40"/>
    </location>
</feature>
<keyword evidence="1" id="KW-1133">Transmembrane helix</keyword>
<organism evidence="3 4">
    <name type="scientific">Methanolobus profundi</name>
    <dbReference type="NCBI Taxonomy" id="487685"/>
    <lineage>
        <taxon>Archaea</taxon>
        <taxon>Methanobacteriati</taxon>
        <taxon>Methanobacteriota</taxon>
        <taxon>Stenosarchaea group</taxon>
        <taxon>Methanomicrobia</taxon>
        <taxon>Methanosarcinales</taxon>
        <taxon>Methanosarcinaceae</taxon>
        <taxon>Methanolobus</taxon>
    </lineage>
</organism>
<evidence type="ECO:0000313" key="3">
    <source>
        <dbReference type="EMBL" id="SFM50390.1"/>
    </source>
</evidence>
<dbReference type="Proteomes" id="UP000198535">
    <property type="component" value="Unassembled WGS sequence"/>
</dbReference>
<sequence>MWSGVQTKLAESACTPERPKARFWLTLVMLKVCVILPFGTKQKVKSMRNKQTIAICFVIAIICSMAASAEAVEASNDNLQASVESDTLNEHFEKISVDKSDRLNLRSFDSIKKYDFITVDPIAFQKDANSGEITIEIAGKDFKLELEPAIYINEGDTLAIHNETGLYEIEMPEIYTYNGKVVGYPESKTRFTVSDTGLVGRVEIGDIKYIIERAGYIERDGKKTAVNVVYSNVDVSPSGTLPSSDDLVYDSTETSDTFTSGELSTQAIASSMISTQSTKSATTVDLLAIYDGEFRDIFGNYDDCCNEIYDMMETVNEVYSSSDIGVNLDITHVVRDTGLDETNGTALLNEFRDRDDFVKEYYNCDIAFLYTGKEIDDNVIGKAYKYDTTPNKAYALAQMTPGNSTYTADLDDRSMVVAHEIGHVFNAHHEDYNETPIYAKATQWTYLQVWDRYSIMYSQFQGIGYLGGMQFEFSTNTSTGNGDADHDNARSIREVKNIVAAFE</sequence>
<evidence type="ECO:0000256" key="1">
    <source>
        <dbReference type="SAM" id="Phobius"/>
    </source>
</evidence>
<dbReference type="Gene3D" id="3.40.390.10">
    <property type="entry name" value="Collagenase (Catalytic Domain)"/>
    <property type="match status" value="1"/>
</dbReference>
<dbReference type="InterPro" id="IPR024079">
    <property type="entry name" value="MetalloPept_cat_dom_sf"/>
</dbReference>
<proteinExistence type="predicted"/>
<reference evidence="4" key="1">
    <citation type="submission" date="2016-10" db="EMBL/GenBank/DDBJ databases">
        <authorList>
            <person name="Varghese N."/>
            <person name="Submissions S."/>
        </authorList>
    </citation>
    <scope>NUCLEOTIDE SEQUENCE [LARGE SCALE GENOMIC DNA]</scope>
    <source>
        <strain evidence="4">Mob M</strain>
    </source>
</reference>
<feature type="domain" description="Peptidase M12B" evidence="2">
    <location>
        <begin position="282"/>
        <end position="434"/>
    </location>
</feature>
<dbReference type="GO" id="GO:0004222">
    <property type="term" value="F:metalloendopeptidase activity"/>
    <property type="evidence" value="ECO:0007669"/>
    <property type="project" value="InterPro"/>
</dbReference>
<protein>
    <submittedName>
        <fullName evidence="3">Metallo-peptidase family M12</fullName>
    </submittedName>
</protein>
<evidence type="ECO:0000313" key="4">
    <source>
        <dbReference type="Proteomes" id="UP000198535"/>
    </source>
</evidence>
<dbReference type="AlphaFoldDB" id="A0A1I4REM4"/>
<keyword evidence="1" id="KW-0472">Membrane</keyword>
<dbReference type="InterPro" id="IPR001590">
    <property type="entry name" value="Peptidase_M12B"/>
</dbReference>
<dbReference type="EMBL" id="FOUJ01000002">
    <property type="protein sequence ID" value="SFM50390.1"/>
    <property type="molecule type" value="Genomic_DNA"/>
</dbReference>
<dbReference type="SUPFAM" id="SSF55486">
    <property type="entry name" value="Metalloproteases ('zincins'), catalytic domain"/>
    <property type="match status" value="1"/>
</dbReference>
<dbReference type="STRING" id="487685.SAMN04488696_1518"/>
<dbReference type="GO" id="GO:0006508">
    <property type="term" value="P:proteolysis"/>
    <property type="evidence" value="ECO:0007669"/>
    <property type="project" value="InterPro"/>
</dbReference>
<dbReference type="Pfam" id="PF13688">
    <property type="entry name" value="Reprolysin_5"/>
    <property type="match status" value="1"/>
</dbReference>
<dbReference type="PANTHER" id="PTHR11905:SF159">
    <property type="entry name" value="ADAM METALLOPROTEASE"/>
    <property type="match status" value="1"/>
</dbReference>
<keyword evidence="4" id="KW-1185">Reference proteome</keyword>
<accession>A0A1I4REM4</accession>